<dbReference type="RefSeq" id="WP_110334452.1">
    <property type="nucleotide sequence ID" value="NZ_MASU01000002.1"/>
</dbReference>
<evidence type="ECO:0000313" key="4">
    <source>
        <dbReference type="EMBL" id="PXY37580.1"/>
    </source>
</evidence>
<dbReference type="OrthoDB" id="3268346at2"/>
<gene>
    <name evidence="4" type="ORF">BA062_02760</name>
</gene>
<feature type="region of interest" description="Disordered" evidence="1">
    <location>
        <begin position="32"/>
        <end position="86"/>
    </location>
</feature>
<dbReference type="AlphaFoldDB" id="A0A318MEQ4"/>
<evidence type="ECO:0000256" key="2">
    <source>
        <dbReference type="SAM" id="SignalP"/>
    </source>
</evidence>
<evidence type="ECO:0000313" key="5">
    <source>
        <dbReference type="Proteomes" id="UP000247892"/>
    </source>
</evidence>
<dbReference type="Pfam" id="PF14016">
    <property type="entry name" value="DUF4232"/>
    <property type="match status" value="1"/>
</dbReference>
<feature type="compositionally biased region" description="Low complexity" evidence="1">
    <location>
        <begin position="42"/>
        <end position="64"/>
    </location>
</feature>
<proteinExistence type="predicted"/>
<evidence type="ECO:0000256" key="1">
    <source>
        <dbReference type="SAM" id="MobiDB-lite"/>
    </source>
</evidence>
<feature type="compositionally biased region" description="Polar residues" evidence="1">
    <location>
        <begin position="65"/>
        <end position="75"/>
    </location>
</feature>
<keyword evidence="2" id="KW-0732">Signal</keyword>
<evidence type="ECO:0000259" key="3">
    <source>
        <dbReference type="Pfam" id="PF14016"/>
    </source>
</evidence>
<accession>A0A318MEQ4</accession>
<comment type="caution">
    <text evidence="4">The sequence shown here is derived from an EMBL/GenBank/DDBJ whole genome shotgun (WGS) entry which is preliminary data.</text>
</comment>
<sequence length="226" mass="22882">MTDKRVDVSHVALAAAGAALTLLLAACGEGTQDAAQNPAVPSSSTSSSAQSETPSTTQEQQPASETSEPGTSQGQPAPADASGLCKSGDLRLSLGHGDAAAGTQYRPLQFTNVGGDACVIQGFPGVSYVAGADGHQVGAAAFREGTKGSPVTLNPGDMAYAEVGFVQVRNYEAAECRPTEVRGLRVYPPQETESMFIEAPGTGCAGEDIPGNQLTVRTIQPGSGDA</sequence>
<name>A0A318MEQ4_9PSEU</name>
<dbReference type="Proteomes" id="UP000247892">
    <property type="component" value="Unassembled WGS sequence"/>
</dbReference>
<reference evidence="4 5" key="1">
    <citation type="submission" date="2016-07" db="EMBL/GenBank/DDBJ databases">
        <title>Draft genome sequence of Prauserella sp. YIM 121212, isolated from alkaline soil.</title>
        <authorList>
            <person name="Ruckert C."/>
            <person name="Albersmeier A."/>
            <person name="Jiang C.-L."/>
            <person name="Jiang Y."/>
            <person name="Kalinowski J."/>
            <person name="Schneider O."/>
            <person name="Winkler A."/>
            <person name="Zotchev S.B."/>
        </authorList>
    </citation>
    <scope>NUCLEOTIDE SEQUENCE [LARGE SCALE GENOMIC DNA]</scope>
    <source>
        <strain evidence="4 5">YIM 121212</strain>
    </source>
</reference>
<keyword evidence="5" id="KW-1185">Reference proteome</keyword>
<feature type="chain" id="PRO_5038988916" description="DUF4232 domain-containing protein" evidence="2">
    <location>
        <begin position="26"/>
        <end position="226"/>
    </location>
</feature>
<feature type="domain" description="DUF4232" evidence="3">
    <location>
        <begin position="85"/>
        <end position="220"/>
    </location>
</feature>
<organism evidence="4 5">
    <name type="scientific">Prauserella flavalba</name>
    <dbReference type="NCBI Taxonomy" id="1477506"/>
    <lineage>
        <taxon>Bacteria</taxon>
        <taxon>Bacillati</taxon>
        <taxon>Actinomycetota</taxon>
        <taxon>Actinomycetes</taxon>
        <taxon>Pseudonocardiales</taxon>
        <taxon>Pseudonocardiaceae</taxon>
        <taxon>Prauserella</taxon>
    </lineage>
</organism>
<dbReference type="PROSITE" id="PS51257">
    <property type="entry name" value="PROKAR_LIPOPROTEIN"/>
    <property type="match status" value="1"/>
</dbReference>
<dbReference type="InterPro" id="IPR025326">
    <property type="entry name" value="DUF4232"/>
</dbReference>
<dbReference type="EMBL" id="MASU01000002">
    <property type="protein sequence ID" value="PXY37580.1"/>
    <property type="molecule type" value="Genomic_DNA"/>
</dbReference>
<feature type="signal peptide" evidence="2">
    <location>
        <begin position="1"/>
        <end position="25"/>
    </location>
</feature>
<protein>
    <recommendedName>
        <fullName evidence="3">DUF4232 domain-containing protein</fullName>
    </recommendedName>
</protein>